<dbReference type="InterPro" id="IPR013783">
    <property type="entry name" value="Ig-like_fold"/>
</dbReference>
<dbReference type="PANTHER" id="PTHR23279:SF36">
    <property type="entry name" value="DEFECTIVE PROBOSCIS EXTENSION RESPONSE 9, ISOFORM A"/>
    <property type="match status" value="1"/>
</dbReference>
<dbReference type="SUPFAM" id="SSF48726">
    <property type="entry name" value="Immunoglobulin"/>
    <property type="match status" value="1"/>
</dbReference>
<dbReference type="GO" id="GO:0032589">
    <property type="term" value="C:neuron projection membrane"/>
    <property type="evidence" value="ECO:0007669"/>
    <property type="project" value="TreeGrafter"/>
</dbReference>
<dbReference type="InterPro" id="IPR007110">
    <property type="entry name" value="Ig-like_dom"/>
</dbReference>
<reference evidence="2 3" key="1">
    <citation type="submission" date="2021-06" db="EMBL/GenBank/DDBJ databases">
        <title>Caerostris extrusa draft genome.</title>
        <authorList>
            <person name="Kono N."/>
            <person name="Arakawa K."/>
        </authorList>
    </citation>
    <scope>NUCLEOTIDE SEQUENCE [LARGE SCALE GENOMIC DNA]</scope>
</reference>
<evidence type="ECO:0000313" key="2">
    <source>
        <dbReference type="EMBL" id="GIY27569.1"/>
    </source>
</evidence>
<gene>
    <name evidence="2" type="primary">ZHAS_00006619</name>
    <name evidence="2" type="ORF">CEXT_93161</name>
</gene>
<dbReference type="Proteomes" id="UP001054945">
    <property type="component" value="Unassembled WGS sequence"/>
</dbReference>
<dbReference type="InterPro" id="IPR003599">
    <property type="entry name" value="Ig_sub"/>
</dbReference>
<protein>
    <submittedName>
        <fullName evidence="2">AGAP008778-PA-like protein</fullName>
    </submittedName>
</protein>
<dbReference type="InterPro" id="IPR037448">
    <property type="entry name" value="Zig-8"/>
</dbReference>
<evidence type="ECO:0000259" key="1">
    <source>
        <dbReference type="PROSITE" id="PS50835"/>
    </source>
</evidence>
<dbReference type="InterPro" id="IPR036179">
    <property type="entry name" value="Ig-like_dom_sf"/>
</dbReference>
<organism evidence="2 3">
    <name type="scientific">Caerostris extrusa</name>
    <name type="common">Bark spider</name>
    <name type="synonym">Caerostris bankana</name>
    <dbReference type="NCBI Taxonomy" id="172846"/>
    <lineage>
        <taxon>Eukaryota</taxon>
        <taxon>Metazoa</taxon>
        <taxon>Ecdysozoa</taxon>
        <taxon>Arthropoda</taxon>
        <taxon>Chelicerata</taxon>
        <taxon>Arachnida</taxon>
        <taxon>Araneae</taxon>
        <taxon>Araneomorphae</taxon>
        <taxon>Entelegynae</taxon>
        <taxon>Araneoidea</taxon>
        <taxon>Araneidae</taxon>
        <taxon>Caerostris</taxon>
    </lineage>
</organism>
<dbReference type="Gene3D" id="2.60.40.10">
    <property type="entry name" value="Immunoglobulins"/>
    <property type="match status" value="1"/>
</dbReference>
<dbReference type="SMART" id="SM00409">
    <property type="entry name" value="IG"/>
    <property type="match status" value="1"/>
</dbReference>
<accession>A0AAV4S2M4</accession>
<dbReference type="PROSITE" id="PS50835">
    <property type="entry name" value="IG_LIKE"/>
    <property type="match status" value="1"/>
</dbReference>
<dbReference type="GO" id="GO:0050808">
    <property type="term" value="P:synapse organization"/>
    <property type="evidence" value="ECO:0007669"/>
    <property type="project" value="TreeGrafter"/>
</dbReference>
<dbReference type="EMBL" id="BPLR01008830">
    <property type="protein sequence ID" value="GIY27569.1"/>
    <property type="molecule type" value="Genomic_DNA"/>
</dbReference>
<dbReference type="InterPro" id="IPR013098">
    <property type="entry name" value="Ig_I-set"/>
</dbReference>
<evidence type="ECO:0000313" key="3">
    <source>
        <dbReference type="Proteomes" id="UP001054945"/>
    </source>
</evidence>
<sequence>MHALKLSPPLRTTRHSSSAGPVFVETIPNVTISIGRDAVLQCSVDDLENYEVAWVKMDTQTVLTFHKGVITRDKRIRVTNNNQQWKLHISQVEEKDRGFYMCQINTEPMISQLGYLDVKVPPTIIDTSTSSDTVIEEKELSSASAAKLLVPEAQSLMEKGRSERDRLGIIRRTQALSRESQRRVLEHQPCVTRTHGCLPVHRI</sequence>
<comment type="caution">
    <text evidence="2">The sequence shown here is derived from an EMBL/GenBank/DDBJ whole genome shotgun (WGS) entry which is preliminary data.</text>
</comment>
<dbReference type="Pfam" id="PF07679">
    <property type="entry name" value="I-set"/>
    <property type="match status" value="1"/>
</dbReference>
<dbReference type="PANTHER" id="PTHR23279">
    <property type="entry name" value="DEFECTIVE PROBOSCIS EXTENSION RESPONSE DPR -RELATED"/>
    <property type="match status" value="1"/>
</dbReference>
<keyword evidence="3" id="KW-1185">Reference proteome</keyword>
<proteinExistence type="predicted"/>
<name>A0AAV4S2M4_CAEEX</name>
<dbReference type="AlphaFoldDB" id="A0AAV4S2M4"/>
<feature type="domain" description="Ig-like" evidence="1">
    <location>
        <begin position="21"/>
        <end position="105"/>
    </location>
</feature>